<accession>M2B178</accession>
<gene>
    <name evidence="3" type="ORF">RE6C_03757</name>
</gene>
<dbReference type="Proteomes" id="UP000011529">
    <property type="component" value="Unassembled WGS sequence"/>
</dbReference>
<name>M2B178_9BACT</name>
<dbReference type="PANTHER" id="PTHR30093">
    <property type="entry name" value="GENERAL SECRETION PATHWAY PROTEIN G"/>
    <property type="match status" value="1"/>
</dbReference>
<keyword evidence="1" id="KW-0812">Transmembrane</keyword>
<dbReference type="Pfam" id="PF07596">
    <property type="entry name" value="SBP_bac_10"/>
    <property type="match status" value="1"/>
</dbReference>
<dbReference type="InterPro" id="IPR045584">
    <property type="entry name" value="Pilin-like"/>
</dbReference>
<dbReference type="Gene3D" id="3.30.700.10">
    <property type="entry name" value="Glycoprotein, Type 4 Pilin"/>
    <property type="match status" value="1"/>
</dbReference>
<dbReference type="PANTHER" id="PTHR30093:SF2">
    <property type="entry name" value="TYPE II SECRETION SYSTEM PROTEIN H"/>
    <property type="match status" value="1"/>
</dbReference>
<organism evidence="3 4">
    <name type="scientific">Rhodopirellula europaea 6C</name>
    <dbReference type="NCBI Taxonomy" id="1263867"/>
    <lineage>
        <taxon>Bacteria</taxon>
        <taxon>Pseudomonadati</taxon>
        <taxon>Planctomycetota</taxon>
        <taxon>Planctomycetia</taxon>
        <taxon>Pirellulales</taxon>
        <taxon>Pirellulaceae</taxon>
        <taxon>Rhodopirellula</taxon>
    </lineage>
</organism>
<keyword evidence="1" id="KW-1133">Transmembrane helix</keyword>
<comment type="caution">
    <text evidence="3">The sequence shown here is derived from an EMBL/GenBank/DDBJ whole genome shotgun (WGS) entry which is preliminary data.</text>
</comment>
<reference evidence="3" key="1">
    <citation type="submission" date="2012-11" db="EMBL/GenBank/DDBJ databases">
        <title>Permanent draft genomes of Rhodopirellula europaea strain SH398 and 6C.</title>
        <authorList>
            <person name="Richter M."/>
            <person name="Richter-Heitmann T."/>
            <person name="Frank C."/>
            <person name="Harder J."/>
            <person name="Glockner F.O."/>
        </authorList>
    </citation>
    <scope>NUCLEOTIDE SEQUENCE</scope>
    <source>
        <strain evidence="3">6C</strain>
    </source>
</reference>
<feature type="domain" description="DUF1559" evidence="2">
    <location>
        <begin position="71"/>
        <end position="313"/>
    </location>
</feature>
<dbReference type="SUPFAM" id="SSF54523">
    <property type="entry name" value="Pili subunits"/>
    <property type="match status" value="1"/>
</dbReference>
<protein>
    <submittedName>
        <fullName evidence="3">Protein containing DUF1559</fullName>
    </submittedName>
</protein>
<keyword evidence="1" id="KW-0472">Membrane</keyword>
<sequence length="324" mass="36119">MRNGIAKKLIHSYLVSDRPTRMWPTNMNQTTSHRYKRSTTDPRVGFTVLELLVVVAIIGVLIALLMPAIGSARETARRLQCTNHLREIGLALQNHHSTENKLPVGWSFSPGSTSAYGWVVPLLPYIEQGALAEQIDRKRPLNDPRHQLARSTSLDWMLCPSDITEPFFMLYQDDEERGEGESFNPVERAVALMRLPTANYVGIFGTIEADDCTPAPLGDGAFLENHATRFRDFQRGTSHTIIVGERTMAQVPSTWIGVNLAGEDAAARLVGSALEGINNPLADECDHSSRHPGGANFLWGDGHVTFVTENVDLHEYHRWAKLRE</sequence>
<evidence type="ECO:0000313" key="3">
    <source>
        <dbReference type="EMBL" id="EMB15508.1"/>
    </source>
</evidence>
<dbReference type="InterPro" id="IPR027558">
    <property type="entry name" value="Pre_pil_HX9DG_C"/>
</dbReference>
<dbReference type="InterPro" id="IPR011453">
    <property type="entry name" value="DUF1559"/>
</dbReference>
<evidence type="ECO:0000259" key="2">
    <source>
        <dbReference type="Pfam" id="PF07596"/>
    </source>
</evidence>
<evidence type="ECO:0000256" key="1">
    <source>
        <dbReference type="SAM" id="Phobius"/>
    </source>
</evidence>
<dbReference type="NCBIfam" id="TIGR04294">
    <property type="entry name" value="pre_pil_HX9DG"/>
    <property type="match status" value="1"/>
</dbReference>
<proteinExistence type="predicted"/>
<dbReference type="AlphaFoldDB" id="M2B178"/>
<feature type="transmembrane region" description="Helical" evidence="1">
    <location>
        <begin position="44"/>
        <end position="69"/>
    </location>
</feature>
<reference evidence="3" key="2">
    <citation type="journal article" date="2013" name="Mar. Genomics">
        <title>Expression of sulfatases in Rhodopirellula baltica and the diversity of sulfatases in the genus Rhodopirellula.</title>
        <authorList>
            <person name="Wegner C.E."/>
            <person name="Richter-Heitmann T."/>
            <person name="Klindworth A."/>
            <person name="Klockow C."/>
            <person name="Richter M."/>
            <person name="Achstetter T."/>
            <person name="Glockner F.O."/>
            <person name="Harder J."/>
        </authorList>
    </citation>
    <scope>NUCLEOTIDE SEQUENCE [LARGE SCALE GENOMIC DNA]</scope>
    <source>
        <strain evidence="3">6C</strain>
    </source>
</reference>
<dbReference type="PATRIC" id="fig|1263867.3.peg.4012"/>
<keyword evidence="4" id="KW-1185">Reference proteome</keyword>
<evidence type="ECO:0000313" key="4">
    <source>
        <dbReference type="Proteomes" id="UP000011529"/>
    </source>
</evidence>
<dbReference type="EMBL" id="ANMO01000170">
    <property type="protein sequence ID" value="EMB15508.1"/>
    <property type="molecule type" value="Genomic_DNA"/>
</dbReference>